<dbReference type="Proteomes" id="UP000280696">
    <property type="component" value="Unassembled WGS sequence"/>
</dbReference>
<feature type="domain" description="Solute-binding protein family 5" evidence="6">
    <location>
        <begin position="103"/>
        <end position="489"/>
    </location>
</feature>
<feature type="compositionally biased region" description="Acidic residues" evidence="5">
    <location>
        <begin position="26"/>
        <end position="35"/>
    </location>
</feature>
<evidence type="ECO:0000259" key="6">
    <source>
        <dbReference type="Pfam" id="PF00496"/>
    </source>
</evidence>
<dbReference type="InterPro" id="IPR000914">
    <property type="entry name" value="SBP_5_dom"/>
</dbReference>
<dbReference type="InterPro" id="IPR023765">
    <property type="entry name" value="SBP_5_CS"/>
</dbReference>
<dbReference type="PANTHER" id="PTHR30290">
    <property type="entry name" value="PERIPLASMIC BINDING COMPONENT OF ABC TRANSPORTER"/>
    <property type="match status" value="1"/>
</dbReference>
<gene>
    <name evidence="7" type="ORF">D7V94_09840</name>
</gene>
<dbReference type="AlphaFoldDB" id="A0A3A9AJ53"/>
<comment type="similarity">
    <text evidence="2">Belongs to the bacterial solute-binding protein 5 family.</text>
</comment>
<dbReference type="InterPro" id="IPR039424">
    <property type="entry name" value="SBP_5"/>
</dbReference>
<dbReference type="GO" id="GO:0042597">
    <property type="term" value="C:periplasmic space"/>
    <property type="evidence" value="ECO:0007669"/>
    <property type="project" value="UniProtKB-ARBA"/>
</dbReference>
<dbReference type="Pfam" id="PF00496">
    <property type="entry name" value="SBP_bac_5"/>
    <property type="match status" value="1"/>
</dbReference>
<evidence type="ECO:0000256" key="2">
    <source>
        <dbReference type="ARBA" id="ARBA00005695"/>
    </source>
</evidence>
<proteinExistence type="inferred from homology"/>
<name>A0A3A9AJ53_9FIRM</name>
<comment type="caution">
    <text evidence="7">The sequence shown here is derived from an EMBL/GenBank/DDBJ whole genome shotgun (WGS) entry which is preliminary data.</text>
</comment>
<dbReference type="PANTHER" id="PTHR30290:SF10">
    <property type="entry name" value="PERIPLASMIC OLIGOPEPTIDE-BINDING PROTEIN-RELATED"/>
    <property type="match status" value="1"/>
</dbReference>
<dbReference type="GO" id="GO:1904680">
    <property type="term" value="F:peptide transmembrane transporter activity"/>
    <property type="evidence" value="ECO:0007669"/>
    <property type="project" value="TreeGrafter"/>
</dbReference>
<evidence type="ECO:0000256" key="4">
    <source>
        <dbReference type="ARBA" id="ARBA00022729"/>
    </source>
</evidence>
<keyword evidence="3" id="KW-0813">Transport</keyword>
<dbReference type="GO" id="GO:0043190">
    <property type="term" value="C:ATP-binding cassette (ABC) transporter complex"/>
    <property type="evidence" value="ECO:0007669"/>
    <property type="project" value="InterPro"/>
</dbReference>
<dbReference type="Gene3D" id="3.90.76.10">
    <property type="entry name" value="Dipeptide-binding Protein, Domain 1"/>
    <property type="match status" value="1"/>
</dbReference>
<dbReference type="PROSITE" id="PS01040">
    <property type="entry name" value="SBP_BACTERIAL_5"/>
    <property type="match status" value="1"/>
</dbReference>
<organism evidence="7 8">
    <name type="scientific">Parablautia intestinalis</name>
    <dbReference type="NCBI Taxonomy" id="2320100"/>
    <lineage>
        <taxon>Bacteria</taxon>
        <taxon>Bacillati</taxon>
        <taxon>Bacillota</taxon>
        <taxon>Clostridia</taxon>
        <taxon>Lachnospirales</taxon>
        <taxon>Lachnospiraceae</taxon>
        <taxon>Parablautia</taxon>
    </lineage>
</organism>
<keyword evidence="4" id="KW-0732">Signal</keyword>
<dbReference type="SUPFAM" id="SSF53850">
    <property type="entry name" value="Periplasmic binding protein-like II"/>
    <property type="match status" value="1"/>
</dbReference>
<feature type="region of interest" description="Disordered" evidence="5">
    <location>
        <begin position="1"/>
        <end position="61"/>
    </location>
</feature>
<dbReference type="FunFam" id="3.90.76.10:FF:000001">
    <property type="entry name" value="Oligopeptide ABC transporter substrate-binding protein"/>
    <property type="match status" value="1"/>
</dbReference>
<keyword evidence="8" id="KW-1185">Reference proteome</keyword>
<dbReference type="PIRSF" id="PIRSF002741">
    <property type="entry name" value="MppA"/>
    <property type="match status" value="1"/>
</dbReference>
<evidence type="ECO:0000256" key="1">
    <source>
        <dbReference type="ARBA" id="ARBA00004193"/>
    </source>
</evidence>
<evidence type="ECO:0000313" key="8">
    <source>
        <dbReference type="Proteomes" id="UP000280696"/>
    </source>
</evidence>
<dbReference type="InterPro" id="IPR030678">
    <property type="entry name" value="Peptide/Ni-bd"/>
</dbReference>
<comment type="subcellular location">
    <subcellularLocation>
        <location evidence="1">Cell membrane</location>
        <topology evidence="1">Lipid-anchor</topology>
    </subcellularLocation>
</comment>
<reference evidence="7 8" key="1">
    <citation type="submission" date="2018-09" db="EMBL/GenBank/DDBJ databases">
        <title>Murine metabolic-syndrome-specific gut microbial biobank.</title>
        <authorList>
            <person name="Liu C."/>
        </authorList>
    </citation>
    <scope>NUCLEOTIDE SEQUENCE [LARGE SCALE GENOMIC DNA]</scope>
    <source>
        <strain evidence="7 8">0.1xD8-82</strain>
    </source>
</reference>
<protein>
    <submittedName>
        <fullName evidence="7">Peptide ABC transporter substrate-binding protein</fullName>
    </submittedName>
</protein>
<evidence type="ECO:0000256" key="3">
    <source>
        <dbReference type="ARBA" id="ARBA00022448"/>
    </source>
</evidence>
<sequence>MVFGLTACGGGNTDSNDAAESTDAAETTEGDDAADAADAAESTDSSDEGAEAPATASGEKILSVQVGPDPETIDPALNSAVDGGNMLLHSFECLLTVDQDGKLAPGQAETWETSEDGLTWTFHLRDGLKWSDGTDLTANDFVYSWKRVCDPMVAAPYAETVLAMVEGYDKAITGDLDALQVVAQDDSTLVVTLNAPCSYFGSLAAFATLSPVQQATIEANGDAWATSAETYISNGPFYVSEWVPGSYILMSKNPNYWNADAIKLDGIKWNLIEDANASYSAYQTGEVLFIKDVPTEEIPSLEGNADFYVDPIIGTYYLSLNTQREPFNDPLVRKALSLAIDREYVAGTLMQGTYTAASNFMGPGWIDTDGSQFVDNANGGQPYIDVTNHEANVEEAKKLLADAGYPDGEGFPSISYSTNDAGYHKVVAEYLQQAWGELGIDLTVDIVEWASFTPMRRNGDYDSARNGWVGDYSDPSNMLDLLYSTNGNNDGKFNNADYDAAMETSRTTLDAAERSEALHTAEDILMEETGCIPVAYYNDFWLQSDKITGSWHSPYGYWYFMYADIAE</sequence>
<dbReference type="EMBL" id="RAYQ01000009">
    <property type="protein sequence ID" value="RKI91610.1"/>
    <property type="molecule type" value="Genomic_DNA"/>
</dbReference>
<dbReference type="OrthoDB" id="9801912at2"/>
<evidence type="ECO:0000313" key="7">
    <source>
        <dbReference type="EMBL" id="RKI91610.1"/>
    </source>
</evidence>
<feature type="compositionally biased region" description="Low complexity" evidence="5">
    <location>
        <begin position="13"/>
        <end position="25"/>
    </location>
</feature>
<accession>A0A3A9AJ53</accession>
<evidence type="ECO:0000256" key="5">
    <source>
        <dbReference type="SAM" id="MobiDB-lite"/>
    </source>
</evidence>
<dbReference type="Gene3D" id="3.10.105.10">
    <property type="entry name" value="Dipeptide-binding Protein, Domain 3"/>
    <property type="match status" value="1"/>
</dbReference>
<dbReference type="GO" id="GO:0015833">
    <property type="term" value="P:peptide transport"/>
    <property type="evidence" value="ECO:0007669"/>
    <property type="project" value="TreeGrafter"/>
</dbReference>
<dbReference type="Gene3D" id="3.40.190.10">
    <property type="entry name" value="Periplasmic binding protein-like II"/>
    <property type="match status" value="1"/>
</dbReference>
<dbReference type="CDD" id="cd08504">
    <property type="entry name" value="PBP2_OppA"/>
    <property type="match status" value="1"/>
</dbReference>